<dbReference type="InParanoid" id="A0A674JS65"/>
<proteinExistence type="predicted"/>
<dbReference type="PANTHER" id="PTHR10762:SF2">
    <property type="entry name" value="2-(3-AMINO-3-CARBOXYPROPYL)HISTIDINE SYNTHASE SUBUNIT 2"/>
    <property type="match status" value="1"/>
</dbReference>
<evidence type="ECO:0000313" key="3">
    <source>
        <dbReference type="Proteomes" id="UP000472274"/>
    </source>
</evidence>
<feature type="chain" id="PRO_5025643690" evidence="1">
    <location>
        <begin position="16"/>
        <end position="96"/>
    </location>
</feature>
<dbReference type="InterPro" id="IPR016435">
    <property type="entry name" value="DPH1/DPH2"/>
</dbReference>
<dbReference type="NCBIfam" id="TIGR00322">
    <property type="entry name" value="diphth2_R"/>
    <property type="match status" value="1"/>
</dbReference>
<feature type="signal peptide" evidence="1">
    <location>
        <begin position="1"/>
        <end position="15"/>
    </location>
</feature>
<keyword evidence="1" id="KW-0732">Signal</keyword>
<dbReference type="InterPro" id="IPR042263">
    <property type="entry name" value="DPH1/DPH2_1"/>
</dbReference>
<sequence length="96" mass="10181">MGRGGCPERGWAGAPCVLGLVCIHVSLRWPRRQVALQFPDELLADSAAVAAKMEATTGSKMYILGDTSYGRSVPHPHLCSGWPPAPALPPCWIGGK</sequence>
<organism evidence="2 3">
    <name type="scientific">Terrapene triunguis</name>
    <name type="common">Three-toed box turtle</name>
    <dbReference type="NCBI Taxonomy" id="2587831"/>
    <lineage>
        <taxon>Eukaryota</taxon>
        <taxon>Metazoa</taxon>
        <taxon>Chordata</taxon>
        <taxon>Craniata</taxon>
        <taxon>Vertebrata</taxon>
        <taxon>Euteleostomi</taxon>
        <taxon>Archelosauria</taxon>
        <taxon>Testudinata</taxon>
        <taxon>Testudines</taxon>
        <taxon>Cryptodira</taxon>
        <taxon>Durocryptodira</taxon>
        <taxon>Testudinoidea</taxon>
        <taxon>Emydidae</taxon>
        <taxon>Terrapene</taxon>
    </lineage>
</organism>
<dbReference type="Ensembl" id="ENSTMTT00000025523.1">
    <property type="protein sequence ID" value="ENSTMTP00000024651.1"/>
    <property type="gene ID" value="ENSTMTG00000017957.1"/>
</dbReference>
<dbReference type="Proteomes" id="UP000472274">
    <property type="component" value="Unplaced"/>
</dbReference>
<dbReference type="GO" id="GO:0090560">
    <property type="term" value="F:2-(3-amino-3-carboxypropyl)histidine synthase activity"/>
    <property type="evidence" value="ECO:0007669"/>
    <property type="project" value="InterPro"/>
</dbReference>
<name>A0A674JS65_9SAUR</name>
<dbReference type="PANTHER" id="PTHR10762">
    <property type="entry name" value="DIPHTHAMIDE BIOSYNTHESIS PROTEIN"/>
    <property type="match status" value="1"/>
</dbReference>
<reference evidence="2" key="2">
    <citation type="submission" date="2025-09" db="UniProtKB">
        <authorList>
            <consortium name="Ensembl"/>
        </authorList>
    </citation>
    <scope>IDENTIFICATION</scope>
</reference>
<dbReference type="Gene3D" id="3.40.50.11840">
    <property type="entry name" value="Diphthamide synthesis DPH1/DPH2 domain 1"/>
    <property type="match status" value="1"/>
</dbReference>
<accession>A0A674JS65</accession>
<evidence type="ECO:0000256" key="1">
    <source>
        <dbReference type="SAM" id="SignalP"/>
    </source>
</evidence>
<dbReference type="GeneTree" id="ENSGT00950000186200"/>
<dbReference type="AlphaFoldDB" id="A0A674JS65"/>
<reference evidence="2" key="1">
    <citation type="submission" date="2025-08" db="UniProtKB">
        <authorList>
            <consortium name="Ensembl"/>
        </authorList>
    </citation>
    <scope>IDENTIFICATION</scope>
</reference>
<keyword evidence="3" id="KW-1185">Reference proteome</keyword>
<dbReference type="GO" id="GO:0017183">
    <property type="term" value="P:protein histidyl modification to diphthamide"/>
    <property type="evidence" value="ECO:0007669"/>
    <property type="project" value="InterPro"/>
</dbReference>
<evidence type="ECO:0000313" key="2">
    <source>
        <dbReference type="Ensembl" id="ENSTMTP00000024651.1"/>
    </source>
</evidence>
<protein>
    <submittedName>
        <fullName evidence="2">Uncharacterized protein</fullName>
    </submittedName>
</protein>